<dbReference type="Pfam" id="PF08843">
    <property type="entry name" value="AbiEii"/>
    <property type="match status" value="1"/>
</dbReference>
<evidence type="ECO:0000313" key="2">
    <source>
        <dbReference type="Proteomes" id="UP000034543"/>
    </source>
</evidence>
<dbReference type="STRING" id="1618436.UV59_C0037G0023"/>
<proteinExistence type="predicted"/>
<protein>
    <recommendedName>
        <fullName evidence="3">Nucleotidyl transferase AbiEii/AbiGii toxin family protein</fullName>
    </recommendedName>
</protein>
<reference evidence="1 2" key="1">
    <citation type="journal article" date="2015" name="Nature">
        <title>rRNA introns, odd ribosomes, and small enigmatic genomes across a large radiation of phyla.</title>
        <authorList>
            <person name="Brown C.T."/>
            <person name="Hug L.A."/>
            <person name="Thomas B.C."/>
            <person name="Sharon I."/>
            <person name="Castelle C.J."/>
            <person name="Singh A."/>
            <person name="Wilkins M.J."/>
            <person name="Williams K.H."/>
            <person name="Banfield J.F."/>
        </authorList>
    </citation>
    <scope>NUCLEOTIDE SEQUENCE [LARGE SCALE GENOMIC DNA]</scope>
</reference>
<dbReference type="InterPro" id="IPR014942">
    <property type="entry name" value="AbiEii"/>
</dbReference>
<evidence type="ECO:0000313" key="1">
    <source>
        <dbReference type="EMBL" id="KKS83534.1"/>
    </source>
</evidence>
<dbReference type="EMBL" id="LCFB01000037">
    <property type="protein sequence ID" value="KKS83534.1"/>
    <property type="molecule type" value="Genomic_DNA"/>
</dbReference>
<accession>A0A0G1CDP9</accession>
<dbReference type="Gene3D" id="3.10.450.620">
    <property type="entry name" value="JHP933, nucleotidyltransferase-like core domain"/>
    <property type="match status" value="1"/>
</dbReference>
<dbReference type="Proteomes" id="UP000034543">
    <property type="component" value="Unassembled WGS sequence"/>
</dbReference>
<dbReference type="AlphaFoldDB" id="A0A0G1CDP9"/>
<name>A0A0G1CDP9_9BACT</name>
<comment type="caution">
    <text evidence="1">The sequence shown here is derived from an EMBL/GenBank/DDBJ whole genome shotgun (WGS) entry which is preliminary data.</text>
</comment>
<organism evidence="1 2">
    <name type="scientific">Candidatus Gottesmanbacteria bacterium GW2011_GWA1_43_11</name>
    <dbReference type="NCBI Taxonomy" id="1618436"/>
    <lineage>
        <taxon>Bacteria</taxon>
        <taxon>Candidatus Gottesmaniibacteriota</taxon>
    </lineage>
</organism>
<gene>
    <name evidence="1" type="ORF">UV59_C0037G0023</name>
</gene>
<sequence length="219" mass="25678">MGKTILTRYLQIALSLLQQDSVFRKYFYLTGGTALAEFYLHHRYSEDLDFFSETDIDKLWINAMANKLGKTLHAKKVDIQQNFNRNLVFLTIEAEILKLEFTYFPFPRINTLQVKNQLPIDSLLDIAVNKFFTIYQKPSSRHFIDLYLILKKTPIQRNELSKLARNKFDVVIDTLQLGSQMVTANEVTDLPRMRVRLSEATWRSFFMQKALALKKELTV</sequence>
<evidence type="ECO:0008006" key="3">
    <source>
        <dbReference type="Google" id="ProtNLM"/>
    </source>
</evidence>